<reference evidence="5" key="2">
    <citation type="journal article" date="2019" name="Int. J. Syst. Evol. Microbiol.">
        <title>The Global Catalogue of Microorganisms (GCM) 10K type strain sequencing project: providing services to taxonomists for standard genome sequencing and annotation.</title>
        <authorList>
            <consortium name="The Broad Institute Genomics Platform"/>
            <consortium name="The Broad Institute Genome Sequencing Center for Infectious Disease"/>
            <person name="Wu L."/>
            <person name="Ma J."/>
        </authorList>
    </citation>
    <scope>NUCLEOTIDE SEQUENCE [LARGE SCALE GENOMIC DNA]</scope>
    <source>
        <strain evidence="5">CGMCC 1.18437</strain>
    </source>
</reference>
<evidence type="ECO:0000313" key="4">
    <source>
        <dbReference type="Proteomes" id="UP000539473"/>
    </source>
</evidence>
<protein>
    <submittedName>
        <fullName evidence="3">Uncharacterized protein</fullName>
    </submittedName>
</protein>
<evidence type="ECO:0000313" key="5">
    <source>
        <dbReference type="Proteomes" id="UP000619376"/>
    </source>
</evidence>
<feature type="region of interest" description="Disordered" evidence="1">
    <location>
        <begin position="117"/>
        <end position="148"/>
    </location>
</feature>
<reference evidence="3 4" key="3">
    <citation type="submission" date="2020-08" db="EMBL/GenBank/DDBJ databases">
        <title>Genomic Encyclopedia of Type Strains, Phase IV (KMG-IV): sequencing the most valuable type-strain genomes for metagenomic binning, comparative biology and taxonomic classification.</title>
        <authorList>
            <person name="Goeker M."/>
        </authorList>
    </citation>
    <scope>NUCLEOTIDE SEQUENCE [LARGE SCALE GENOMIC DNA]</scope>
    <source>
        <strain evidence="3 4">DSM 27521</strain>
    </source>
</reference>
<feature type="compositionally biased region" description="Polar residues" evidence="1">
    <location>
        <begin position="117"/>
        <end position="139"/>
    </location>
</feature>
<dbReference type="Proteomes" id="UP000539473">
    <property type="component" value="Unassembled WGS sequence"/>
</dbReference>
<reference evidence="2" key="4">
    <citation type="submission" date="2024-05" db="EMBL/GenBank/DDBJ databases">
        <authorList>
            <person name="Sun Q."/>
            <person name="Zhou Y."/>
        </authorList>
    </citation>
    <scope>NUCLEOTIDE SEQUENCE</scope>
    <source>
        <strain evidence="2">CGMCC 1.18437</strain>
    </source>
</reference>
<name>A0A7W8NN20_9DEIO</name>
<proteinExistence type="predicted"/>
<evidence type="ECO:0000313" key="3">
    <source>
        <dbReference type="EMBL" id="MBB5376414.1"/>
    </source>
</evidence>
<organism evidence="3 4">
    <name type="scientific">Deinococcus metalli</name>
    <dbReference type="NCBI Taxonomy" id="1141878"/>
    <lineage>
        <taxon>Bacteria</taxon>
        <taxon>Thermotogati</taxon>
        <taxon>Deinococcota</taxon>
        <taxon>Deinococci</taxon>
        <taxon>Deinococcales</taxon>
        <taxon>Deinococcaceae</taxon>
        <taxon>Deinococcus</taxon>
    </lineage>
</organism>
<sequence length="148" mass="16542">MAYVTLSTEIKKLVNAQRSDTFVKELRAAVRDGTVEAADLPARFTLPKEFSRRGEEDTYRRDVRDMIIEVTPAYEAWFADMNKELAVSRRGGTVKPTLENIEAGLVDFKALAEATRQKMQSSFTKGQTLGKSRKGSASTRKPAPRKGK</sequence>
<dbReference type="Proteomes" id="UP000619376">
    <property type="component" value="Unassembled WGS sequence"/>
</dbReference>
<keyword evidence="5" id="KW-1185">Reference proteome</keyword>
<comment type="caution">
    <text evidence="3">The sequence shown here is derived from an EMBL/GenBank/DDBJ whole genome shotgun (WGS) entry which is preliminary data.</text>
</comment>
<dbReference type="AlphaFoldDB" id="A0A7W8NN20"/>
<evidence type="ECO:0000256" key="1">
    <source>
        <dbReference type="SAM" id="MobiDB-lite"/>
    </source>
</evidence>
<dbReference type="EMBL" id="BNAJ01000004">
    <property type="protein sequence ID" value="GHF44236.1"/>
    <property type="molecule type" value="Genomic_DNA"/>
</dbReference>
<gene>
    <name evidence="2" type="ORF">GCM10017781_20900</name>
    <name evidence="3" type="ORF">HNQ07_001878</name>
</gene>
<dbReference type="EMBL" id="JACHFK010000004">
    <property type="protein sequence ID" value="MBB5376414.1"/>
    <property type="molecule type" value="Genomic_DNA"/>
</dbReference>
<dbReference type="RefSeq" id="WP_184111017.1">
    <property type="nucleotide sequence ID" value="NZ_BNAJ01000004.1"/>
</dbReference>
<accession>A0A7W8NN20</accession>
<reference evidence="2" key="1">
    <citation type="journal article" date="2014" name="Int. J. Syst. Evol. Microbiol.">
        <title>Complete genome of a new Firmicutes species belonging to the dominant human colonic microbiota ('Ruminococcus bicirculans') reveals two chromosomes and a selective capacity to utilize plant glucans.</title>
        <authorList>
            <consortium name="NISC Comparative Sequencing Program"/>
            <person name="Wegmann U."/>
            <person name="Louis P."/>
            <person name="Goesmann A."/>
            <person name="Henrissat B."/>
            <person name="Duncan S.H."/>
            <person name="Flint H.J."/>
        </authorList>
    </citation>
    <scope>NUCLEOTIDE SEQUENCE</scope>
    <source>
        <strain evidence="2">CGMCC 1.18437</strain>
    </source>
</reference>
<evidence type="ECO:0000313" key="2">
    <source>
        <dbReference type="EMBL" id="GHF44236.1"/>
    </source>
</evidence>